<proteinExistence type="predicted"/>
<reference evidence="1 2" key="1">
    <citation type="submission" date="2024-04" db="EMBL/GenBank/DDBJ databases">
        <title>Luteolibacter sp. isolated from soil.</title>
        <authorList>
            <person name="An J."/>
        </authorList>
    </citation>
    <scope>NUCLEOTIDE SEQUENCE [LARGE SCALE GENOMIC DNA]</scope>
    <source>
        <strain evidence="1 2">Y139</strain>
    </source>
</reference>
<organism evidence="1 2">
    <name type="scientific">Luteolibacter soli</name>
    <dbReference type="NCBI Taxonomy" id="3135280"/>
    <lineage>
        <taxon>Bacteria</taxon>
        <taxon>Pseudomonadati</taxon>
        <taxon>Verrucomicrobiota</taxon>
        <taxon>Verrucomicrobiia</taxon>
        <taxon>Verrucomicrobiales</taxon>
        <taxon>Verrucomicrobiaceae</taxon>
        <taxon>Luteolibacter</taxon>
    </lineage>
</organism>
<evidence type="ECO:0000313" key="1">
    <source>
        <dbReference type="EMBL" id="MEK7953430.1"/>
    </source>
</evidence>
<sequence>MTIAVPVGTPAFTAGAPATASFAGFGIAVQGSTTLSSFPLTVTSVAPITTNLPALTPVGGVSYEYRSFSLGGSNGLPGKGFLQVSVTNP</sequence>
<name>A0ABU9B3M4_9BACT</name>
<dbReference type="RefSeq" id="WP_341407195.1">
    <property type="nucleotide sequence ID" value="NZ_JBBUKT010000011.1"/>
</dbReference>
<accession>A0ABU9B3M4</accession>
<dbReference type="EMBL" id="JBBUKT010000011">
    <property type="protein sequence ID" value="MEK7953430.1"/>
    <property type="molecule type" value="Genomic_DNA"/>
</dbReference>
<comment type="caution">
    <text evidence="1">The sequence shown here is derived from an EMBL/GenBank/DDBJ whole genome shotgun (WGS) entry which is preliminary data.</text>
</comment>
<gene>
    <name evidence="1" type="ORF">WKV53_23145</name>
</gene>
<dbReference type="Proteomes" id="UP001371305">
    <property type="component" value="Unassembled WGS sequence"/>
</dbReference>
<protein>
    <submittedName>
        <fullName evidence="1">Uncharacterized protein</fullName>
    </submittedName>
</protein>
<keyword evidence="2" id="KW-1185">Reference proteome</keyword>
<evidence type="ECO:0000313" key="2">
    <source>
        <dbReference type="Proteomes" id="UP001371305"/>
    </source>
</evidence>